<dbReference type="InterPro" id="IPR016181">
    <property type="entry name" value="Acyl_CoA_acyltransferase"/>
</dbReference>
<keyword evidence="1 4" id="KW-0808">Transferase</keyword>
<accession>A0A6N3I127</accession>
<dbReference type="PANTHER" id="PTHR43800">
    <property type="entry name" value="PEPTIDYL-LYSINE N-ACETYLTRANSFERASE YJAB"/>
    <property type="match status" value="1"/>
</dbReference>
<sequence>MIRWFEFRDLDKIMEIWLEENLQAHGFIDAEHWRKNLESVRSVLPNAEVYVYEEAGEIRGFIGMDADYIAGLFVKKECRGQGIGRQLIDTVKRKKRLSLHVYERNAGAVSFYQAMGFRVKESMTEKETGEKEYLMVFHENRE</sequence>
<protein>
    <submittedName>
        <fullName evidence="4">Putative N-acetyltransferase YjaB</fullName>
        <ecNumber evidence="4">2.3.1.-</ecNumber>
    </submittedName>
</protein>
<reference evidence="4" key="1">
    <citation type="submission" date="2019-11" db="EMBL/GenBank/DDBJ databases">
        <authorList>
            <person name="Feng L."/>
        </authorList>
    </citation>
    <scope>NUCLEOTIDE SEQUENCE</scope>
    <source>
        <strain evidence="4">ChathewayiLFYP18</strain>
    </source>
</reference>
<dbReference type="EMBL" id="CACRUH010000084">
    <property type="protein sequence ID" value="VYU82974.1"/>
    <property type="molecule type" value="Genomic_DNA"/>
</dbReference>
<dbReference type="SUPFAM" id="SSF55729">
    <property type="entry name" value="Acyl-CoA N-acyltransferases (Nat)"/>
    <property type="match status" value="1"/>
</dbReference>
<proteinExistence type="predicted"/>
<dbReference type="CDD" id="cd04301">
    <property type="entry name" value="NAT_SF"/>
    <property type="match status" value="1"/>
</dbReference>
<dbReference type="InterPro" id="IPR000182">
    <property type="entry name" value="GNAT_dom"/>
</dbReference>
<evidence type="ECO:0000313" key="4">
    <source>
        <dbReference type="EMBL" id="VYU82974.1"/>
    </source>
</evidence>
<name>A0A6N3I127_9FIRM</name>
<dbReference type="PROSITE" id="PS51186">
    <property type="entry name" value="GNAT"/>
    <property type="match status" value="1"/>
</dbReference>
<evidence type="ECO:0000259" key="3">
    <source>
        <dbReference type="PROSITE" id="PS51186"/>
    </source>
</evidence>
<keyword evidence="2 4" id="KW-0012">Acyltransferase</keyword>
<gene>
    <name evidence="4" type="primary">yjaB_2</name>
    <name evidence="4" type="ORF">CHLFYP18_03751</name>
</gene>
<dbReference type="PANTHER" id="PTHR43800:SF1">
    <property type="entry name" value="PEPTIDYL-LYSINE N-ACETYLTRANSFERASE YJAB"/>
    <property type="match status" value="1"/>
</dbReference>
<dbReference type="Pfam" id="PF13673">
    <property type="entry name" value="Acetyltransf_10"/>
    <property type="match status" value="1"/>
</dbReference>
<dbReference type="AlphaFoldDB" id="A0A6N3I127"/>
<evidence type="ECO:0000256" key="1">
    <source>
        <dbReference type="ARBA" id="ARBA00022679"/>
    </source>
</evidence>
<feature type="domain" description="N-acetyltransferase" evidence="3">
    <location>
        <begin position="5"/>
        <end position="140"/>
    </location>
</feature>
<dbReference type="EC" id="2.3.1.-" evidence="4"/>
<evidence type="ECO:0000256" key="2">
    <source>
        <dbReference type="ARBA" id="ARBA00023315"/>
    </source>
</evidence>
<dbReference type="Gene3D" id="3.40.630.30">
    <property type="match status" value="1"/>
</dbReference>
<dbReference type="GO" id="GO:0016747">
    <property type="term" value="F:acyltransferase activity, transferring groups other than amino-acyl groups"/>
    <property type="evidence" value="ECO:0007669"/>
    <property type="project" value="InterPro"/>
</dbReference>
<organism evidence="4">
    <name type="scientific">Hungatella hathewayi</name>
    <dbReference type="NCBI Taxonomy" id="154046"/>
    <lineage>
        <taxon>Bacteria</taxon>
        <taxon>Bacillati</taxon>
        <taxon>Bacillota</taxon>
        <taxon>Clostridia</taxon>
        <taxon>Lachnospirales</taxon>
        <taxon>Lachnospiraceae</taxon>
        <taxon>Hungatella</taxon>
    </lineage>
</organism>
<dbReference type="RefSeq" id="WP_156834255.1">
    <property type="nucleotide sequence ID" value="NZ_CACRUH010000084.1"/>
</dbReference>